<name>A0A2W2ASQ0_9HYPH</name>
<protein>
    <submittedName>
        <fullName evidence="1">DUF465 domain-containing protein</fullName>
    </submittedName>
</protein>
<dbReference type="InterPro" id="IPR038444">
    <property type="entry name" value="DUF465_sf"/>
</dbReference>
<gene>
    <name evidence="1" type="ORF">DK847_00565</name>
</gene>
<dbReference type="Gene3D" id="6.10.280.50">
    <property type="match status" value="1"/>
</dbReference>
<dbReference type="Proteomes" id="UP000248795">
    <property type="component" value="Unassembled WGS sequence"/>
</dbReference>
<dbReference type="AlphaFoldDB" id="A0A2W2ASQ0"/>
<evidence type="ECO:0000313" key="1">
    <source>
        <dbReference type="EMBL" id="PZF78351.1"/>
    </source>
</evidence>
<evidence type="ECO:0000313" key="2">
    <source>
        <dbReference type="Proteomes" id="UP000248795"/>
    </source>
</evidence>
<dbReference type="EMBL" id="QKVK01000001">
    <property type="protein sequence ID" value="PZF78351.1"/>
    <property type="molecule type" value="Genomic_DNA"/>
</dbReference>
<dbReference type="InterPro" id="IPR007420">
    <property type="entry name" value="DUF465"/>
</dbReference>
<accession>A0A2W2ASQ0</accession>
<organism evidence="1 2">
    <name type="scientific">Aestuariivirga litoralis</name>
    <dbReference type="NCBI Taxonomy" id="2650924"/>
    <lineage>
        <taxon>Bacteria</taxon>
        <taxon>Pseudomonadati</taxon>
        <taxon>Pseudomonadota</taxon>
        <taxon>Alphaproteobacteria</taxon>
        <taxon>Hyphomicrobiales</taxon>
        <taxon>Aestuariivirgaceae</taxon>
        <taxon>Aestuariivirga</taxon>
    </lineage>
</organism>
<comment type="caution">
    <text evidence="1">The sequence shown here is derived from an EMBL/GenBank/DDBJ whole genome shotgun (WGS) entry which is preliminary data.</text>
</comment>
<dbReference type="RefSeq" id="WP_111195678.1">
    <property type="nucleotide sequence ID" value="NZ_QKVK01000001.1"/>
</dbReference>
<keyword evidence="2" id="KW-1185">Reference proteome</keyword>
<dbReference type="Pfam" id="PF04325">
    <property type="entry name" value="DUF465"/>
    <property type="match status" value="1"/>
</dbReference>
<reference evidence="2" key="1">
    <citation type="submission" date="2018-06" db="EMBL/GenBank/DDBJ databases">
        <title>Aestuariibacter litoralis strain KCTC 52945T.</title>
        <authorList>
            <person name="Li X."/>
            <person name="Salam N."/>
            <person name="Li J.-L."/>
            <person name="Chen Y.-M."/>
            <person name="Yang Z.-W."/>
            <person name="Zhang L.-Y."/>
            <person name="Han M.-X."/>
            <person name="Xiao M."/>
            <person name="Li W.-J."/>
        </authorList>
    </citation>
    <scope>NUCLEOTIDE SEQUENCE [LARGE SCALE GENOMIC DNA]</scope>
    <source>
        <strain evidence="2">KCTC 52945</strain>
    </source>
</reference>
<sequence>MPKLDVIQEVQLRAQLQSLIQQHRDLDTAITSLAETGTGDQLQLRRLKKMKLDIKDKIQTIENMLIPDIIA</sequence>
<proteinExistence type="predicted"/>